<evidence type="ECO:0000313" key="2">
    <source>
        <dbReference type="EMBL" id="KAK4036623.1"/>
    </source>
</evidence>
<evidence type="ECO:0000313" key="3">
    <source>
        <dbReference type="Proteomes" id="UP001234178"/>
    </source>
</evidence>
<gene>
    <name evidence="2" type="ORF">OUZ56_028667</name>
</gene>
<comment type="caution">
    <text evidence="2">The sequence shown here is derived from an EMBL/GenBank/DDBJ whole genome shotgun (WGS) entry which is preliminary data.</text>
</comment>
<keyword evidence="1" id="KW-0472">Membrane</keyword>
<reference evidence="2 3" key="1">
    <citation type="journal article" date="2023" name="Nucleic Acids Res.">
        <title>The hologenome of Daphnia magna reveals possible DNA methylation and microbiome-mediated evolution of the host genome.</title>
        <authorList>
            <person name="Chaturvedi A."/>
            <person name="Li X."/>
            <person name="Dhandapani V."/>
            <person name="Marshall H."/>
            <person name="Kissane S."/>
            <person name="Cuenca-Cambronero M."/>
            <person name="Asole G."/>
            <person name="Calvet F."/>
            <person name="Ruiz-Romero M."/>
            <person name="Marangio P."/>
            <person name="Guigo R."/>
            <person name="Rago D."/>
            <person name="Mirbahai L."/>
            <person name="Eastwood N."/>
            <person name="Colbourne J.K."/>
            <person name="Zhou J."/>
            <person name="Mallon E."/>
            <person name="Orsini L."/>
        </authorList>
    </citation>
    <scope>NUCLEOTIDE SEQUENCE [LARGE SCALE GENOMIC DNA]</scope>
    <source>
        <strain evidence="2">LRV0_1</strain>
    </source>
</reference>
<organism evidence="2 3">
    <name type="scientific">Daphnia magna</name>
    <dbReference type="NCBI Taxonomy" id="35525"/>
    <lineage>
        <taxon>Eukaryota</taxon>
        <taxon>Metazoa</taxon>
        <taxon>Ecdysozoa</taxon>
        <taxon>Arthropoda</taxon>
        <taxon>Crustacea</taxon>
        <taxon>Branchiopoda</taxon>
        <taxon>Diplostraca</taxon>
        <taxon>Cladocera</taxon>
        <taxon>Anomopoda</taxon>
        <taxon>Daphniidae</taxon>
        <taxon>Daphnia</taxon>
    </lineage>
</organism>
<dbReference type="EMBL" id="JAOYFB010000040">
    <property type="protein sequence ID" value="KAK4036623.1"/>
    <property type="molecule type" value="Genomic_DNA"/>
</dbReference>
<keyword evidence="3" id="KW-1185">Reference proteome</keyword>
<dbReference type="Proteomes" id="UP001234178">
    <property type="component" value="Unassembled WGS sequence"/>
</dbReference>
<sequence length="130" mass="14996">MDTYFDRCWLSDFHSNNRTSVALDYATYQMSMIRAFREQEGSHDVPYNPWIPATVNGLAICLYIVLLSVLVIWSIRAFSKNMALVCCSITLVGYTLFDLGVIFYYPLHLVAKCSLSDFHGIMRNCRTEKF</sequence>
<feature type="transmembrane region" description="Helical" evidence="1">
    <location>
        <begin position="82"/>
        <end position="105"/>
    </location>
</feature>
<proteinExistence type="predicted"/>
<evidence type="ECO:0000256" key="1">
    <source>
        <dbReference type="SAM" id="Phobius"/>
    </source>
</evidence>
<name>A0ABR0B4J6_9CRUS</name>
<feature type="transmembrane region" description="Helical" evidence="1">
    <location>
        <begin position="50"/>
        <end position="75"/>
    </location>
</feature>
<keyword evidence="1" id="KW-1133">Transmembrane helix</keyword>
<accession>A0ABR0B4J6</accession>
<protein>
    <submittedName>
        <fullName evidence="2">Uncharacterized protein</fullName>
    </submittedName>
</protein>
<keyword evidence="1" id="KW-0812">Transmembrane</keyword>